<dbReference type="PANTHER" id="PTHR24198:SF165">
    <property type="entry name" value="ANKYRIN REPEAT-CONTAINING PROTEIN-RELATED"/>
    <property type="match status" value="1"/>
</dbReference>
<protein>
    <submittedName>
        <fullName evidence="4">Uu.00g125860.m01.CDS01</fullName>
    </submittedName>
</protein>
<dbReference type="Proteomes" id="UP001295740">
    <property type="component" value="Unassembled WGS sequence"/>
</dbReference>
<dbReference type="AlphaFoldDB" id="A0AAI8YHV7"/>
<evidence type="ECO:0000313" key="4">
    <source>
        <dbReference type="EMBL" id="CAJ2505192.1"/>
    </source>
</evidence>
<comment type="caution">
    <text evidence="4">The sequence shown here is derived from an EMBL/GenBank/DDBJ whole genome shotgun (WGS) entry which is preliminary data.</text>
</comment>
<evidence type="ECO:0000313" key="5">
    <source>
        <dbReference type="Proteomes" id="UP001295740"/>
    </source>
</evidence>
<dbReference type="PANTHER" id="PTHR24198">
    <property type="entry name" value="ANKYRIN REPEAT AND PROTEIN KINASE DOMAIN-CONTAINING PROTEIN"/>
    <property type="match status" value="1"/>
</dbReference>
<name>A0AAI8YHV7_9PEZI</name>
<accession>A0AAI8YHV7</accession>
<gene>
    <name evidence="4" type="ORF">KHLLAP_LOCUS5660</name>
</gene>
<reference evidence="4" key="1">
    <citation type="submission" date="2023-10" db="EMBL/GenBank/DDBJ databases">
        <authorList>
            <person name="Hackl T."/>
        </authorList>
    </citation>
    <scope>NUCLEOTIDE SEQUENCE</scope>
</reference>
<sequence length="538" mass="58557">MGFFNLPLELIELIFLDAVKVRTFKRAMRLRLVNRQFKYLVDDAIFRTRLLDDVATSANLDVRNAVYHTDAWTQYLRSYLTRLIFEERNLRCVRSQYRRVAARLCEASSKMQCVQEDALDLRACIHGLGGAAFFINSTLETAALLQSSPPPANAMLFSDAELDTLFLNAAVYMGLLSVVKPLLSADPNDYWACPTVAASKKPCLRSLLDMAAFRGDLDMLKHLLVVSRNVTKATTTSDLSPNAAARILRYAALGGNPSTIDFALNSSGPSCLAPDLPPPRAAFQQMRLALKAVASPAHYRRACALLNPGSRLFTNREHGDAFCRLAAAARCGHTDMVRFFLAQGVSPNPRAGRCRGSGPAATPRARKSLAVEEHCKSLVSAVESGCLEIVDLLLAHGADPNVYPPTATALMTAVHRGHGAIVRGLLDQGAHVNEGSPPPLVVAVQQEDVASFRYLESRGAELTPETGAGAMGYAVRHGLESMVDLLARRGIERDAALCHVPSWDEVRFGRYLYRGGEEPCAVQAQPARVDGKALMVVA</sequence>
<dbReference type="SMART" id="SM00248">
    <property type="entry name" value="ANK"/>
    <property type="match status" value="5"/>
</dbReference>
<organism evidence="4 5">
    <name type="scientific">Anthostomella pinea</name>
    <dbReference type="NCBI Taxonomy" id="933095"/>
    <lineage>
        <taxon>Eukaryota</taxon>
        <taxon>Fungi</taxon>
        <taxon>Dikarya</taxon>
        <taxon>Ascomycota</taxon>
        <taxon>Pezizomycotina</taxon>
        <taxon>Sordariomycetes</taxon>
        <taxon>Xylariomycetidae</taxon>
        <taxon>Xylariales</taxon>
        <taxon>Xylariaceae</taxon>
        <taxon>Anthostomella</taxon>
    </lineage>
</organism>
<evidence type="ECO:0000256" key="2">
    <source>
        <dbReference type="ARBA" id="ARBA00023043"/>
    </source>
</evidence>
<dbReference type="InterPro" id="IPR036770">
    <property type="entry name" value="Ankyrin_rpt-contain_sf"/>
</dbReference>
<dbReference type="SUPFAM" id="SSF48403">
    <property type="entry name" value="Ankyrin repeat"/>
    <property type="match status" value="1"/>
</dbReference>
<proteinExistence type="predicted"/>
<dbReference type="Gene3D" id="1.25.40.20">
    <property type="entry name" value="Ankyrin repeat-containing domain"/>
    <property type="match status" value="1"/>
</dbReference>
<evidence type="ECO:0000256" key="1">
    <source>
        <dbReference type="ARBA" id="ARBA00022737"/>
    </source>
</evidence>
<keyword evidence="2 3" id="KW-0040">ANK repeat</keyword>
<dbReference type="Pfam" id="PF00023">
    <property type="entry name" value="Ank"/>
    <property type="match status" value="1"/>
</dbReference>
<feature type="repeat" description="ANK" evidence="3">
    <location>
        <begin position="405"/>
        <end position="437"/>
    </location>
</feature>
<keyword evidence="5" id="KW-1185">Reference proteome</keyword>
<dbReference type="PROSITE" id="PS50088">
    <property type="entry name" value="ANK_REPEAT"/>
    <property type="match status" value="1"/>
</dbReference>
<dbReference type="Pfam" id="PF12796">
    <property type="entry name" value="Ank_2"/>
    <property type="match status" value="1"/>
</dbReference>
<keyword evidence="1" id="KW-0677">Repeat</keyword>
<dbReference type="EMBL" id="CAUWAG010000007">
    <property type="protein sequence ID" value="CAJ2505192.1"/>
    <property type="molecule type" value="Genomic_DNA"/>
</dbReference>
<evidence type="ECO:0000256" key="3">
    <source>
        <dbReference type="PROSITE-ProRule" id="PRU00023"/>
    </source>
</evidence>
<dbReference type="PROSITE" id="PS50297">
    <property type="entry name" value="ANK_REP_REGION"/>
    <property type="match status" value="1"/>
</dbReference>
<dbReference type="InterPro" id="IPR002110">
    <property type="entry name" value="Ankyrin_rpt"/>
</dbReference>